<dbReference type="AlphaFoldDB" id="A0A7I9XF32"/>
<name>A0A7I9XF32_9MYCO</name>
<evidence type="ECO:0008006" key="3">
    <source>
        <dbReference type="Google" id="ProtNLM"/>
    </source>
</evidence>
<sequence>MTEDPDAALAAAAFGDAPGRWPLPAASTPRQRWLRAVAAGGQGRYASAGTELAALLRQRPAGPLVSLAHSTQASFLRQLGGHELARGLDGRALALAFNEVDPEATADALVGLAADALGVGRFAASAALLERVGELPPGPARLAVRRNWVTAELAMVTGDGATAVRHAEQALELTPETMARHRVKSRVVLAGALCCAGNVDKACGVADAALVDAERLGLVPLRWALACMLIDLTDVAGARWTREELLRLRDDAAELVRHRGGRWQSG</sequence>
<accession>A0A7I9XF32</accession>
<evidence type="ECO:0000313" key="1">
    <source>
        <dbReference type="EMBL" id="GFG68358.1"/>
    </source>
</evidence>
<dbReference type="SUPFAM" id="SSF48452">
    <property type="entry name" value="TPR-like"/>
    <property type="match status" value="2"/>
</dbReference>
<evidence type="ECO:0000313" key="2">
    <source>
        <dbReference type="Proteomes" id="UP000465263"/>
    </source>
</evidence>
<dbReference type="Gene3D" id="1.25.40.10">
    <property type="entry name" value="Tetratricopeptide repeat domain"/>
    <property type="match status" value="1"/>
</dbReference>
<protein>
    <recommendedName>
        <fullName evidence="3">Tetratricopeptide repeat protein</fullName>
    </recommendedName>
</protein>
<keyword evidence="2" id="KW-1185">Reference proteome</keyword>
<dbReference type="EMBL" id="BLKV01000001">
    <property type="protein sequence ID" value="GFG68358.1"/>
    <property type="molecule type" value="Genomic_DNA"/>
</dbReference>
<proteinExistence type="predicted"/>
<dbReference type="InterPro" id="IPR011990">
    <property type="entry name" value="TPR-like_helical_dom_sf"/>
</dbReference>
<comment type="caution">
    <text evidence="1">The sequence shown here is derived from an EMBL/GenBank/DDBJ whole genome shotgun (WGS) entry which is preliminary data.</text>
</comment>
<dbReference type="RefSeq" id="WP_085083203.1">
    <property type="nucleotide sequence ID" value="NZ_BLKV01000001.1"/>
</dbReference>
<gene>
    <name evidence="1" type="ORF">MSEN_00780</name>
</gene>
<dbReference type="Proteomes" id="UP000465263">
    <property type="component" value="Unassembled WGS sequence"/>
</dbReference>
<dbReference type="OrthoDB" id="4377297at2"/>
<organism evidence="1 2">
    <name type="scientific">Mycolicibacter senuensis</name>
    <dbReference type="NCBI Taxonomy" id="386913"/>
    <lineage>
        <taxon>Bacteria</taxon>
        <taxon>Bacillati</taxon>
        <taxon>Actinomycetota</taxon>
        <taxon>Actinomycetes</taxon>
        <taxon>Mycobacteriales</taxon>
        <taxon>Mycobacteriaceae</taxon>
        <taxon>Mycolicibacter</taxon>
    </lineage>
</organism>
<reference evidence="1 2" key="1">
    <citation type="journal article" date="2019" name="Emerg. Microbes Infect.">
        <title>Comprehensive subspecies identification of 175 nontuberculous mycobacteria species based on 7547 genomic profiles.</title>
        <authorList>
            <person name="Matsumoto Y."/>
            <person name="Kinjo T."/>
            <person name="Motooka D."/>
            <person name="Nabeya D."/>
            <person name="Jung N."/>
            <person name="Uechi K."/>
            <person name="Horii T."/>
            <person name="Iida T."/>
            <person name="Fujita J."/>
            <person name="Nakamura S."/>
        </authorList>
    </citation>
    <scope>NUCLEOTIDE SEQUENCE [LARGE SCALE GENOMIC DNA]</scope>
    <source>
        <strain evidence="1 2">JCM 16017</strain>
    </source>
</reference>